<keyword evidence="3" id="KW-1185">Reference proteome</keyword>
<sequence>MGKYTVVERVPMKNGVSVEPIEVKKTGEEIYPEGTVIQIKLVEKGKVTAKRSRQLKLIDLNGLIEPDDFDNNYGFDKLGKQMQQFKDSQYLEKQKYWQSEEGQERIQEMMRPEQKSEQNNEHGFGDKSC</sequence>
<dbReference type="Proteomes" id="UP001549104">
    <property type="component" value="Unassembled WGS sequence"/>
</dbReference>
<dbReference type="EMBL" id="JBEPME010000006">
    <property type="protein sequence ID" value="MET3658589.1"/>
    <property type="molecule type" value="Genomic_DNA"/>
</dbReference>
<evidence type="ECO:0000256" key="1">
    <source>
        <dbReference type="SAM" id="MobiDB-lite"/>
    </source>
</evidence>
<evidence type="ECO:0000313" key="2">
    <source>
        <dbReference type="EMBL" id="MET3658589.1"/>
    </source>
</evidence>
<gene>
    <name evidence="2" type="ORF">ABIC55_003707</name>
</gene>
<feature type="region of interest" description="Disordered" evidence="1">
    <location>
        <begin position="97"/>
        <end position="129"/>
    </location>
</feature>
<feature type="compositionally biased region" description="Basic and acidic residues" evidence="1">
    <location>
        <begin position="102"/>
        <end position="129"/>
    </location>
</feature>
<accession>A0ABV2KBZ1</accession>
<proteinExistence type="predicted"/>
<reference evidence="2 3" key="1">
    <citation type="submission" date="2024-06" db="EMBL/GenBank/DDBJ databases">
        <title>Sorghum-associated microbial communities from plants grown in Nebraska, USA.</title>
        <authorList>
            <person name="Schachtman D."/>
        </authorList>
    </citation>
    <scope>NUCLEOTIDE SEQUENCE [LARGE SCALE GENOMIC DNA]</scope>
    <source>
        <strain evidence="2 3">1288</strain>
    </source>
</reference>
<protein>
    <submittedName>
        <fullName evidence="2">Uncharacterized protein</fullName>
    </submittedName>
</protein>
<name>A0ABV2KBZ1_SPOPS</name>
<organism evidence="2 3">
    <name type="scientific">Sporosarcina psychrophila</name>
    <name type="common">Bacillus psychrophilus</name>
    <dbReference type="NCBI Taxonomy" id="1476"/>
    <lineage>
        <taxon>Bacteria</taxon>
        <taxon>Bacillati</taxon>
        <taxon>Bacillota</taxon>
        <taxon>Bacilli</taxon>
        <taxon>Bacillales</taxon>
        <taxon>Caryophanaceae</taxon>
        <taxon>Sporosarcina</taxon>
    </lineage>
</organism>
<dbReference type="RefSeq" id="WP_354314277.1">
    <property type="nucleotide sequence ID" value="NZ_JBEPME010000006.1"/>
</dbReference>
<evidence type="ECO:0000313" key="3">
    <source>
        <dbReference type="Proteomes" id="UP001549104"/>
    </source>
</evidence>
<comment type="caution">
    <text evidence="2">The sequence shown here is derived from an EMBL/GenBank/DDBJ whole genome shotgun (WGS) entry which is preliminary data.</text>
</comment>